<accession>A0A1H6EZU2</accession>
<dbReference type="PANTHER" id="PTHR38440:SF1">
    <property type="entry name" value="UPF0398 PROTEIN SPR0331"/>
    <property type="match status" value="1"/>
</dbReference>
<dbReference type="AlphaFoldDB" id="A0A1H6EZU2"/>
<evidence type="ECO:0008006" key="3">
    <source>
        <dbReference type="Google" id="ProtNLM"/>
    </source>
</evidence>
<dbReference type="PANTHER" id="PTHR38440">
    <property type="entry name" value="UPF0398 PROTEIN YPSA"/>
    <property type="match status" value="1"/>
</dbReference>
<evidence type="ECO:0000313" key="2">
    <source>
        <dbReference type="Proteomes" id="UP000236732"/>
    </source>
</evidence>
<dbReference type="OrthoDB" id="3231229at2"/>
<keyword evidence="2" id="KW-1185">Reference proteome</keyword>
<evidence type="ECO:0000313" key="1">
    <source>
        <dbReference type="EMBL" id="SEH02389.1"/>
    </source>
</evidence>
<dbReference type="InterPro" id="IPR010697">
    <property type="entry name" value="YspA"/>
</dbReference>
<dbReference type="Gene3D" id="3.40.50.450">
    <property type="match status" value="1"/>
</dbReference>
<gene>
    <name evidence="1" type="ORF">SAMN05444920_12647</name>
</gene>
<dbReference type="RefSeq" id="WP_103963431.1">
    <property type="nucleotide sequence ID" value="NZ_FNVT01000026.1"/>
</dbReference>
<protein>
    <recommendedName>
        <fullName evidence="3">DNA recombination-mediator protein A</fullName>
    </recommendedName>
</protein>
<dbReference type="SUPFAM" id="SSF102405">
    <property type="entry name" value="MCP/YpsA-like"/>
    <property type="match status" value="1"/>
</dbReference>
<sequence length="159" mass="16644">MMRIGVTGHMNLTPAAELLVADALRAHLASFTGELVGVSCIARGADSLFADAVLAAGGSLEVVLPSRDYRQAKVKPDHAEQFDRLMAAAKTVRLMDCDHADRQAYEAANEAVLSSVDELVAVWDGQPGTGSGGTAEVVAEARERGLSVTVIWPEGAARG</sequence>
<proteinExistence type="predicted"/>
<name>A0A1H6EZU2_9ACTN</name>
<reference evidence="1 2" key="1">
    <citation type="submission" date="2016-10" db="EMBL/GenBank/DDBJ databases">
        <authorList>
            <person name="de Groot N.N."/>
        </authorList>
    </citation>
    <scope>NUCLEOTIDE SEQUENCE [LARGE SCALE GENOMIC DNA]</scope>
    <source>
        <strain evidence="1 2">CGMCC 4.7037</strain>
    </source>
</reference>
<dbReference type="EMBL" id="FNVT01000026">
    <property type="protein sequence ID" value="SEH02389.1"/>
    <property type="molecule type" value="Genomic_DNA"/>
</dbReference>
<organism evidence="1 2">
    <name type="scientific">Nonomuraea solani</name>
    <dbReference type="NCBI Taxonomy" id="1144553"/>
    <lineage>
        <taxon>Bacteria</taxon>
        <taxon>Bacillati</taxon>
        <taxon>Actinomycetota</taxon>
        <taxon>Actinomycetes</taxon>
        <taxon>Streptosporangiales</taxon>
        <taxon>Streptosporangiaceae</taxon>
        <taxon>Nonomuraea</taxon>
    </lineage>
</organism>
<dbReference type="Proteomes" id="UP000236732">
    <property type="component" value="Unassembled WGS sequence"/>
</dbReference>